<evidence type="ECO:0008006" key="4">
    <source>
        <dbReference type="Google" id="ProtNLM"/>
    </source>
</evidence>
<feature type="chain" id="PRO_5032562861" description="Cytochrome c domain-containing protein" evidence="1">
    <location>
        <begin position="27"/>
        <end position="74"/>
    </location>
</feature>
<keyword evidence="3" id="KW-1185">Reference proteome</keyword>
<evidence type="ECO:0000256" key="1">
    <source>
        <dbReference type="SAM" id="SignalP"/>
    </source>
</evidence>
<dbReference type="EMBL" id="CP063849">
    <property type="protein sequence ID" value="QOY91008.1"/>
    <property type="molecule type" value="Genomic_DNA"/>
</dbReference>
<feature type="signal peptide" evidence="1">
    <location>
        <begin position="1"/>
        <end position="26"/>
    </location>
</feature>
<dbReference type="KEGG" id="pfer:IRI77_14005"/>
<dbReference type="RefSeq" id="WP_194452663.1">
    <property type="nucleotide sequence ID" value="NZ_CP063849.1"/>
</dbReference>
<reference evidence="2 3" key="1">
    <citation type="submission" date="2020-10" db="EMBL/GenBank/DDBJ databases">
        <title>Complete genome sequence of Paludibaculum fermentans P105T, a facultatively anaerobic acidobacterium capable of dissimilatory Fe(III) reduction.</title>
        <authorList>
            <person name="Dedysh S.N."/>
            <person name="Beletsky A.V."/>
            <person name="Kulichevskaya I.S."/>
            <person name="Mardanov A.V."/>
            <person name="Ravin N.V."/>
        </authorList>
    </citation>
    <scope>NUCLEOTIDE SEQUENCE [LARGE SCALE GENOMIC DNA]</scope>
    <source>
        <strain evidence="2 3">P105</strain>
    </source>
</reference>
<protein>
    <recommendedName>
        <fullName evidence="4">Cytochrome c domain-containing protein</fullName>
    </recommendedName>
</protein>
<proteinExistence type="predicted"/>
<evidence type="ECO:0000313" key="2">
    <source>
        <dbReference type="EMBL" id="QOY91008.1"/>
    </source>
</evidence>
<name>A0A7S7NWD0_PALFE</name>
<sequence>MKAIRLILPAATLVAAFLATSGISFATKEMAGKEKKPCVTCHEKGKAPTKEAPLLNEVGKFYKEKKTLEGAPKK</sequence>
<dbReference type="AlphaFoldDB" id="A0A7S7NWD0"/>
<dbReference type="Proteomes" id="UP000593892">
    <property type="component" value="Chromosome"/>
</dbReference>
<organism evidence="2 3">
    <name type="scientific">Paludibaculum fermentans</name>
    <dbReference type="NCBI Taxonomy" id="1473598"/>
    <lineage>
        <taxon>Bacteria</taxon>
        <taxon>Pseudomonadati</taxon>
        <taxon>Acidobacteriota</taxon>
        <taxon>Terriglobia</taxon>
        <taxon>Bryobacterales</taxon>
        <taxon>Bryobacteraceae</taxon>
        <taxon>Paludibaculum</taxon>
    </lineage>
</organism>
<gene>
    <name evidence="2" type="ORF">IRI77_14005</name>
</gene>
<accession>A0A7S7NWD0</accession>
<keyword evidence="1" id="KW-0732">Signal</keyword>
<evidence type="ECO:0000313" key="3">
    <source>
        <dbReference type="Proteomes" id="UP000593892"/>
    </source>
</evidence>